<dbReference type="Proteomes" id="UP001356427">
    <property type="component" value="Unassembled WGS sequence"/>
</dbReference>
<sequence length="116" mass="13647">MRPSTGLCTEDIRNFSMSIFQKLLQHPELSNSQLLEDFPSPRGLASQFVDKMLPDVNLAWTNIPVEHFRINWQLFNDLFKNNANRLESTEKKHNQNYFMEMITVEGVYIHVQFVKS</sequence>
<organism evidence="1 2">
    <name type="scientific">Coregonus suidteri</name>
    <dbReference type="NCBI Taxonomy" id="861788"/>
    <lineage>
        <taxon>Eukaryota</taxon>
        <taxon>Metazoa</taxon>
        <taxon>Chordata</taxon>
        <taxon>Craniata</taxon>
        <taxon>Vertebrata</taxon>
        <taxon>Euteleostomi</taxon>
        <taxon>Actinopterygii</taxon>
        <taxon>Neopterygii</taxon>
        <taxon>Teleostei</taxon>
        <taxon>Protacanthopterygii</taxon>
        <taxon>Salmoniformes</taxon>
        <taxon>Salmonidae</taxon>
        <taxon>Coregoninae</taxon>
        <taxon>Coregonus</taxon>
    </lineage>
</organism>
<dbReference type="AlphaFoldDB" id="A0AAN8L918"/>
<name>A0AAN8L918_9TELE</name>
<reference evidence="1 2" key="1">
    <citation type="submission" date="2021-04" db="EMBL/GenBank/DDBJ databases">
        <authorList>
            <person name="De Guttry C."/>
            <person name="Zahm M."/>
            <person name="Klopp C."/>
            <person name="Cabau C."/>
            <person name="Louis A."/>
            <person name="Berthelot C."/>
            <person name="Parey E."/>
            <person name="Roest Crollius H."/>
            <person name="Montfort J."/>
            <person name="Robinson-Rechavi M."/>
            <person name="Bucao C."/>
            <person name="Bouchez O."/>
            <person name="Gislard M."/>
            <person name="Lluch J."/>
            <person name="Milhes M."/>
            <person name="Lampietro C."/>
            <person name="Lopez Roques C."/>
            <person name="Donnadieu C."/>
            <person name="Braasch I."/>
            <person name="Desvignes T."/>
            <person name="Postlethwait J."/>
            <person name="Bobe J."/>
            <person name="Wedekind C."/>
            <person name="Guiguen Y."/>
        </authorList>
    </citation>
    <scope>NUCLEOTIDE SEQUENCE [LARGE SCALE GENOMIC DNA]</scope>
    <source>
        <strain evidence="1">Cs_M1</strain>
        <tissue evidence="1">Blood</tissue>
    </source>
</reference>
<accession>A0AAN8L918</accession>
<dbReference type="EMBL" id="JAGTTL010000020">
    <property type="protein sequence ID" value="KAK6307014.1"/>
    <property type="molecule type" value="Genomic_DNA"/>
</dbReference>
<evidence type="ECO:0000313" key="1">
    <source>
        <dbReference type="EMBL" id="KAK6307014.1"/>
    </source>
</evidence>
<evidence type="ECO:0000313" key="2">
    <source>
        <dbReference type="Proteomes" id="UP001356427"/>
    </source>
</evidence>
<keyword evidence="2" id="KW-1185">Reference proteome</keyword>
<protein>
    <submittedName>
        <fullName evidence="1">Uncharacterized protein</fullName>
    </submittedName>
</protein>
<gene>
    <name evidence="1" type="ORF">J4Q44_G00221620</name>
</gene>
<proteinExistence type="predicted"/>
<comment type="caution">
    <text evidence="1">The sequence shown here is derived from an EMBL/GenBank/DDBJ whole genome shotgun (WGS) entry which is preliminary data.</text>
</comment>